<evidence type="ECO:0000313" key="3">
    <source>
        <dbReference type="Proteomes" id="UP000321083"/>
    </source>
</evidence>
<protein>
    <submittedName>
        <fullName evidence="2">Uncharacterized protein</fullName>
    </submittedName>
</protein>
<dbReference type="EMBL" id="SRHE01000723">
    <property type="protein sequence ID" value="TWW08330.1"/>
    <property type="molecule type" value="Genomic_DNA"/>
</dbReference>
<proteinExistence type="predicted"/>
<name>A0A5C6M0S2_9PLAN</name>
<accession>A0A5C6M0S2</accession>
<evidence type="ECO:0000256" key="1">
    <source>
        <dbReference type="SAM" id="MobiDB-lite"/>
    </source>
</evidence>
<dbReference type="Proteomes" id="UP000321083">
    <property type="component" value="Unassembled WGS sequence"/>
</dbReference>
<feature type="compositionally biased region" description="Basic and acidic residues" evidence="1">
    <location>
        <begin position="12"/>
        <end position="26"/>
    </location>
</feature>
<evidence type="ECO:0000313" key="2">
    <source>
        <dbReference type="EMBL" id="TWW08330.1"/>
    </source>
</evidence>
<sequence length="26" mass="2716">GGETTDMQLRANGDRAGHSEKAVEAD</sequence>
<dbReference type="AlphaFoldDB" id="A0A5C6M0S2"/>
<keyword evidence="3" id="KW-1185">Reference proteome</keyword>
<organism evidence="2 3">
    <name type="scientific">Planctomyces bekefii</name>
    <dbReference type="NCBI Taxonomy" id="1653850"/>
    <lineage>
        <taxon>Bacteria</taxon>
        <taxon>Pseudomonadati</taxon>
        <taxon>Planctomycetota</taxon>
        <taxon>Planctomycetia</taxon>
        <taxon>Planctomycetales</taxon>
        <taxon>Planctomycetaceae</taxon>
        <taxon>Planctomyces</taxon>
    </lineage>
</organism>
<reference evidence="2 3" key="1">
    <citation type="submission" date="2019-08" db="EMBL/GenBank/DDBJ databases">
        <title>100 year-old enigma solved: identification of Planctomyces bekefii, the type genus and species of the phylum Planctomycetes.</title>
        <authorList>
            <person name="Svetlana D.N."/>
            <person name="Overmann J."/>
        </authorList>
    </citation>
    <scope>NUCLEOTIDE SEQUENCE [LARGE SCALE GENOMIC DNA]</scope>
    <source>
        <strain evidence="2">Phe10_nw2017</strain>
    </source>
</reference>
<reference evidence="2 3" key="2">
    <citation type="submission" date="2019-08" db="EMBL/GenBank/DDBJ databases">
        <authorList>
            <person name="Henke P."/>
        </authorList>
    </citation>
    <scope>NUCLEOTIDE SEQUENCE [LARGE SCALE GENOMIC DNA]</scope>
    <source>
        <strain evidence="2">Phe10_nw2017</strain>
    </source>
</reference>
<comment type="caution">
    <text evidence="2">The sequence shown here is derived from an EMBL/GenBank/DDBJ whole genome shotgun (WGS) entry which is preliminary data.</text>
</comment>
<feature type="region of interest" description="Disordered" evidence="1">
    <location>
        <begin position="1"/>
        <end position="26"/>
    </location>
</feature>
<gene>
    <name evidence="2" type="ORF">E3A20_25430</name>
</gene>
<feature type="non-terminal residue" evidence="2">
    <location>
        <position position="1"/>
    </location>
</feature>